<proteinExistence type="predicted"/>
<protein>
    <submittedName>
        <fullName evidence="1">Uncharacterized protein</fullName>
    </submittedName>
</protein>
<organism evidence="1">
    <name type="scientific">hydrothermal vent metagenome</name>
    <dbReference type="NCBI Taxonomy" id="652676"/>
    <lineage>
        <taxon>unclassified sequences</taxon>
        <taxon>metagenomes</taxon>
        <taxon>ecological metagenomes</taxon>
    </lineage>
</organism>
<sequence>MIDAIISTKKLIFEVLGRKKIIISGNMLMLTNRVFGISFIKNYILINIDSFISEDENLFFRYGKDRIMISTLTKN</sequence>
<dbReference type="EMBL" id="UOFL01000231">
    <property type="protein sequence ID" value="VAW81894.1"/>
    <property type="molecule type" value="Genomic_DNA"/>
</dbReference>
<evidence type="ECO:0000313" key="1">
    <source>
        <dbReference type="EMBL" id="VAW81894.1"/>
    </source>
</evidence>
<name>A0A3B0ZKQ7_9ZZZZ</name>
<reference evidence="1" key="1">
    <citation type="submission" date="2018-06" db="EMBL/GenBank/DDBJ databases">
        <authorList>
            <person name="Zhirakovskaya E."/>
        </authorList>
    </citation>
    <scope>NUCLEOTIDE SEQUENCE</scope>
</reference>
<gene>
    <name evidence="1" type="ORF">MNBD_GAMMA12-806</name>
</gene>
<accession>A0A3B0ZKQ7</accession>
<dbReference type="AlphaFoldDB" id="A0A3B0ZKQ7"/>